<gene>
    <name evidence="1" type="ORF">ColLi_09100</name>
</gene>
<keyword evidence="2" id="KW-1185">Reference proteome</keyword>
<evidence type="ECO:0000313" key="1">
    <source>
        <dbReference type="EMBL" id="GJC86262.1"/>
    </source>
</evidence>
<name>A0AA37LVR0_9PEZI</name>
<accession>A0AA37LVR0</accession>
<dbReference type="EMBL" id="BPPX01000021">
    <property type="protein sequence ID" value="GJC86262.1"/>
    <property type="molecule type" value="Genomic_DNA"/>
</dbReference>
<sequence>MYPFGMLGSQYSDHLFTIDLTFPPLAQARRKAIQSRARSPPPHQDTYSVRLLLSDVNNPSCLRTFAAEIPDAFLDKLAYPQLPPLPGAAFQIVHTPVAYEPYASFQLRLSQILLPSRGQKRPRGG</sequence>
<dbReference type="AlphaFoldDB" id="A0AA37LVR0"/>
<dbReference type="Proteomes" id="UP001055172">
    <property type="component" value="Unassembled WGS sequence"/>
</dbReference>
<proteinExistence type="predicted"/>
<comment type="caution">
    <text evidence="1">The sequence shown here is derived from an EMBL/GenBank/DDBJ whole genome shotgun (WGS) entry which is preliminary data.</text>
</comment>
<organism evidence="1 2">
    <name type="scientific">Colletotrichum liriopes</name>
    <dbReference type="NCBI Taxonomy" id="708192"/>
    <lineage>
        <taxon>Eukaryota</taxon>
        <taxon>Fungi</taxon>
        <taxon>Dikarya</taxon>
        <taxon>Ascomycota</taxon>
        <taxon>Pezizomycotina</taxon>
        <taxon>Sordariomycetes</taxon>
        <taxon>Hypocreomycetidae</taxon>
        <taxon>Glomerellales</taxon>
        <taxon>Glomerellaceae</taxon>
        <taxon>Colletotrichum</taxon>
        <taxon>Colletotrichum spaethianum species complex</taxon>
    </lineage>
</organism>
<evidence type="ECO:0000313" key="2">
    <source>
        <dbReference type="Proteomes" id="UP001055172"/>
    </source>
</evidence>
<protein>
    <submittedName>
        <fullName evidence="1">Uncharacterized protein</fullName>
    </submittedName>
</protein>
<reference evidence="1 2" key="1">
    <citation type="submission" date="2021-07" db="EMBL/GenBank/DDBJ databases">
        <title>Genome data of Colletotrichum spaethianum.</title>
        <authorList>
            <person name="Utami Y.D."/>
            <person name="Hiruma K."/>
        </authorList>
    </citation>
    <scope>NUCLEOTIDE SEQUENCE [LARGE SCALE GENOMIC DNA]</scope>
    <source>
        <strain evidence="1 2">MAFF 242679</strain>
    </source>
</reference>